<dbReference type="OrthoDB" id="9783788at2"/>
<proteinExistence type="predicted"/>
<dbReference type="Gene3D" id="1.20.120.1810">
    <property type="match status" value="1"/>
</dbReference>
<dbReference type="EMBL" id="SGXF01000001">
    <property type="protein sequence ID" value="RZT02104.1"/>
    <property type="molecule type" value="Genomic_DNA"/>
</dbReference>
<keyword evidence="4" id="KW-0804">Transcription</keyword>
<dbReference type="GO" id="GO:0006352">
    <property type="term" value="P:DNA-templated transcription initiation"/>
    <property type="evidence" value="ECO:0007669"/>
    <property type="project" value="InterPro"/>
</dbReference>
<keyword evidence="2" id="KW-0731">Sigma factor</keyword>
<organism evidence="6 7">
    <name type="scientific">Cuneatibacter caecimuris</name>
    <dbReference type="NCBI Taxonomy" id="1796618"/>
    <lineage>
        <taxon>Bacteria</taxon>
        <taxon>Bacillati</taxon>
        <taxon>Bacillota</taxon>
        <taxon>Clostridia</taxon>
        <taxon>Lachnospirales</taxon>
        <taxon>Lachnospiraceae</taxon>
        <taxon>Cuneatibacter</taxon>
    </lineage>
</organism>
<comment type="caution">
    <text evidence="6">The sequence shown here is derived from an EMBL/GenBank/DDBJ whole genome shotgun (WGS) entry which is preliminary data.</text>
</comment>
<evidence type="ECO:0000256" key="1">
    <source>
        <dbReference type="ARBA" id="ARBA00023015"/>
    </source>
</evidence>
<accession>A0A4Q7PMN2</accession>
<name>A0A4Q7PMN2_9FIRM</name>
<dbReference type="InterPro" id="IPR013325">
    <property type="entry name" value="RNA_pol_sigma_r2"/>
</dbReference>
<reference evidence="6 7" key="1">
    <citation type="submission" date="2019-02" db="EMBL/GenBank/DDBJ databases">
        <title>Genomic Encyclopedia of Type Strains, Phase IV (KMG-IV): sequencing the most valuable type-strain genomes for metagenomic binning, comparative biology and taxonomic classification.</title>
        <authorList>
            <person name="Goeker M."/>
        </authorList>
    </citation>
    <scope>NUCLEOTIDE SEQUENCE [LARGE SCALE GENOMIC DNA]</scope>
    <source>
        <strain evidence="6 7">DSM 29486</strain>
    </source>
</reference>
<keyword evidence="3" id="KW-0238">DNA-binding</keyword>
<dbReference type="SUPFAM" id="SSF88659">
    <property type="entry name" value="Sigma3 and sigma4 domains of RNA polymerase sigma factors"/>
    <property type="match status" value="2"/>
</dbReference>
<dbReference type="AlphaFoldDB" id="A0A4Q7PMN2"/>
<dbReference type="GO" id="GO:0003677">
    <property type="term" value="F:DNA binding"/>
    <property type="evidence" value="ECO:0007669"/>
    <property type="project" value="UniProtKB-KW"/>
</dbReference>
<dbReference type="InterPro" id="IPR014284">
    <property type="entry name" value="RNA_pol_sigma-70_dom"/>
</dbReference>
<gene>
    <name evidence="6" type="ORF">EV209_0209</name>
</gene>
<dbReference type="SUPFAM" id="SSF88946">
    <property type="entry name" value="Sigma2 domain of RNA polymerase sigma factors"/>
    <property type="match status" value="1"/>
</dbReference>
<evidence type="ECO:0000259" key="5">
    <source>
        <dbReference type="Pfam" id="PF04542"/>
    </source>
</evidence>
<protein>
    <submittedName>
        <fullName evidence="6">RNA polymerase sigma factor (Sigma-70 family)</fullName>
    </submittedName>
</protein>
<dbReference type="GO" id="GO:0016987">
    <property type="term" value="F:sigma factor activity"/>
    <property type="evidence" value="ECO:0007669"/>
    <property type="project" value="UniProtKB-KW"/>
</dbReference>
<evidence type="ECO:0000313" key="7">
    <source>
        <dbReference type="Proteomes" id="UP000292927"/>
    </source>
</evidence>
<dbReference type="InterPro" id="IPR000943">
    <property type="entry name" value="RNA_pol_sigma70"/>
</dbReference>
<feature type="domain" description="RNA polymerase sigma-70 region 2" evidence="5">
    <location>
        <begin position="23"/>
        <end position="85"/>
    </location>
</feature>
<evidence type="ECO:0000256" key="2">
    <source>
        <dbReference type="ARBA" id="ARBA00023082"/>
    </source>
</evidence>
<dbReference type="InterPro" id="IPR007627">
    <property type="entry name" value="RNA_pol_sigma70_r2"/>
</dbReference>
<evidence type="ECO:0000256" key="4">
    <source>
        <dbReference type="ARBA" id="ARBA00023163"/>
    </source>
</evidence>
<dbReference type="RefSeq" id="WP_130432192.1">
    <property type="nucleotide sequence ID" value="NZ_SGXF01000001.1"/>
</dbReference>
<dbReference type="Pfam" id="PF04542">
    <property type="entry name" value="Sigma70_r2"/>
    <property type="match status" value="1"/>
</dbReference>
<keyword evidence="1" id="KW-0805">Transcription regulation</keyword>
<evidence type="ECO:0000313" key="6">
    <source>
        <dbReference type="EMBL" id="RZT02104.1"/>
    </source>
</evidence>
<evidence type="ECO:0000256" key="3">
    <source>
        <dbReference type="ARBA" id="ARBA00023125"/>
    </source>
</evidence>
<dbReference type="Gene3D" id="1.20.140.160">
    <property type="match status" value="1"/>
</dbReference>
<sequence>MTNEALAAQVQAGTNVREALAALYEQNRGMIWKVCRKYSYGLEMDDLMQQAYIGLHKAAFGYVPDAGAGFISYAVTVIERELSRYRNTCGQAIRIPAAEQRLYYEHEQLSRYMEASYGRKPTEGEYSRYLGVSVEKVRKMEKQAYDGYVVSLDAPAGTGEEEGASLGELQASAENGIEEALERYASEELAAWLWSAVNELPDELQNVVRLRSEGIALAQIGAMLGVSMQRVREMYLRGLRLLRGKRAVKGLGRDWLGCA</sequence>
<dbReference type="Proteomes" id="UP000292927">
    <property type="component" value="Unassembled WGS sequence"/>
</dbReference>
<dbReference type="NCBIfam" id="TIGR02937">
    <property type="entry name" value="sigma70-ECF"/>
    <property type="match status" value="1"/>
</dbReference>
<dbReference type="PANTHER" id="PTHR30385">
    <property type="entry name" value="SIGMA FACTOR F FLAGELLAR"/>
    <property type="match status" value="1"/>
</dbReference>
<dbReference type="PRINTS" id="PR00046">
    <property type="entry name" value="SIGMA70FCT"/>
</dbReference>
<dbReference type="InterPro" id="IPR013324">
    <property type="entry name" value="RNA_pol_sigma_r3/r4-like"/>
</dbReference>
<keyword evidence="7" id="KW-1185">Reference proteome</keyword>